<evidence type="ECO:0000259" key="2">
    <source>
        <dbReference type="Pfam" id="PF07589"/>
    </source>
</evidence>
<evidence type="ECO:0000259" key="3">
    <source>
        <dbReference type="Pfam" id="PF13313"/>
    </source>
</evidence>
<evidence type="ECO:0000256" key="1">
    <source>
        <dbReference type="SAM" id="SignalP"/>
    </source>
</evidence>
<keyword evidence="5" id="KW-1185">Reference proteome</keyword>
<protein>
    <submittedName>
        <fullName evidence="4">DUF4082 domain-containing protein</fullName>
    </submittedName>
</protein>
<proteinExistence type="predicted"/>
<evidence type="ECO:0000313" key="5">
    <source>
        <dbReference type="Proteomes" id="UP001177769"/>
    </source>
</evidence>
<accession>A0AA95NEU2</accession>
<dbReference type="Pfam" id="PF07589">
    <property type="entry name" value="PEP-CTERM"/>
    <property type="match status" value="1"/>
</dbReference>
<dbReference type="Pfam" id="PF13313">
    <property type="entry name" value="DUF4082"/>
    <property type="match status" value="1"/>
</dbReference>
<keyword evidence="1" id="KW-0732">Signal</keyword>
<name>A0AA95NEU2_9BURK</name>
<organism evidence="4 5">
    <name type="scientific">Paucibacter sediminis</name>
    <dbReference type="NCBI Taxonomy" id="3019553"/>
    <lineage>
        <taxon>Bacteria</taxon>
        <taxon>Pseudomonadati</taxon>
        <taxon>Pseudomonadota</taxon>
        <taxon>Betaproteobacteria</taxon>
        <taxon>Burkholderiales</taxon>
        <taxon>Sphaerotilaceae</taxon>
        <taxon>Roseateles</taxon>
    </lineage>
</organism>
<dbReference type="RefSeq" id="WP_285232042.1">
    <property type="nucleotide sequence ID" value="NZ_CP116346.1"/>
</dbReference>
<sequence>MKHSANLLAPLVAGLMALAAPEVGAATPALTLSSVGATFPTDGKFTLGFEFMVSEAVEVVSLGVFDGGAPGLAAPAQVSLWLDDQVGTLLATTEVAAGTGATLVGQFRHVAISPLTLLPGNIYVIGAYLPAGEATAFNMGGDSSVGSFDGRLTQVVDRYWDDGQDFPLGSSGVAGSAWLGANFQIAAVPEPGQAGLLTLGLLGLALRRRQQMSAGTSADQSSSGSIAQR</sequence>
<feature type="domain" description="DUF4082" evidence="3">
    <location>
        <begin position="41"/>
        <end position="136"/>
    </location>
</feature>
<feature type="domain" description="Ice-binding protein C-terminal" evidence="2">
    <location>
        <begin position="187"/>
        <end position="209"/>
    </location>
</feature>
<evidence type="ECO:0000313" key="4">
    <source>
        <dbReference type="EMBL" id="WIT10964.1"/>
    </source>
</evidence>
<dbReference type="KEGG" id="pais:PFX98_18930"/>
<feature type="chain" id="PRO_5041701677" evidence="1">
    <location>
        <begin position="26"/>
        <end position="229"/>
    </location>
</feature>
<feature type="signal peptide" evidence="1">
    <location>
        <begin position="1"/>
        <end position="25"/>
    </location>
</feature>
<reference evidence="4" key="1">
    <citation type="submission" date="2023-01" db="EMBL/GenBank/DDBJ databases">
        <title>Whole genome sequence of Paucibacter sp. S2-9 isolated from pond sediment.</title>
        <authorList>
            <person name="Jung J.Y."/>
        </authorList>
    </citation>
    <scope>NUCLEOTIDE SEQUENCE</scope>
    <source>
        <strain evidence="4">S2-9</strain>
    </source>
</reference>
<dbReference type="AlphaFoldDB" id="A0AA95NEU2"/>
<gene>
    <name evidence="4" type="ORF">PFX98_18930</name>
</gene>
<dbReference type="NCBIfam" id="TIGR02595">
    <property type="entry name" value="PEP_CTERM"/>
    <property type="match status" value="1"/>
</dbReference>
<dbReference type="InterPro" id="IPR025141">
    <property type="entry name" value="DUF4082"/>
</dbReference>
<dbReference type="Proteomes" id="UP001177769">
    <property type="component" value="Chromosome"/>
</dbReference>
<dbReference type="EMBL" id="CP116346">
    <property type="protein sequence ID" value="WIT10964.1"/>
    <property type="molecule type" value="Genomic_DNA"/>
</dbReference>
<dbReference type="InterPro" id="IPR013424">
    <property type="entry name" value="Ice-binding_C"/>
</dbReference>